<protein>
    <submittedName>
        <fullName evidence="9">Integral membrane protein</fullName>
    </submittedName>
</protein>
<keyword evidence="3 7" id="KW-1133">Transmembrane helix</keyword>
<feature type="domain" description="Rhodopsin" evidence="8">
    <location>
        <begin position="27"/>
        <end position="296"/>
    </location>
</feature>
<evidence type="ECO:0000256" key="5">
    <source>
        <dbReference type="ARBA" id="ARBA00038359"/>
    </source>
</evidence>
<feature type="transmembrane region" description="Helical" evidence="7">
    <location>
        <begin position="132"/>
        <end position="159"/>
    </location>
</feature>
<feature type="transmembrane region" description="Helical" evidence="7">
    <location>
        <begin position="210"/>
        <end position="231"/>
    </location>
</feature>
<reference evidence="9 10" key="1">
    <citation type="submission" date="2020-05" db="EMBL/GenBank/DDBJ databases">
        <title>Identification and distribution of gene clusters putatively required for synthesis of sphingolipid metabolism inhibitors in phylogenetically diverse species of the filamentous fungus Fusarium.</title>
        <authorList>
            <person name="Kim H.-S."/>
            <person name="Busman M."/>
            <person name="Brown D.W."/>
            <person name="Divon H."/>
            <person name="Uhlig S."/>
            <person name="Proctor R.H."/>
        </authorList>
    </citation>
    <scope>NUCLEOTIDE SEQUENCE [LARGE SCALE GENOMIC DNA]</scope>
    <source>
        <strain evidence="9 10">NRRL 25311</strain>
    </source>
</reference>
<gene>
    <name evidence="9" type="ORF">FDENT_1275</name>
</gene>
<comment type="caution">
    <text evidence="9">The sequence shown here is derived from an EMBL/GenBank/DDBJ whole genome shotgun (WGS) entry which is preliminary data.</text>
</comment>
<feature type="transmembrane region" description="Helical" evidence="7">
    <location>
        <begin position="179"/>
        <end position="198"/>
    </location>
</feature>
<evidence type="ECO:0000259" key="8">
    <source>
        <dbReference type="Pfam" id="PF20684"/>
    </source>
</evidence>
<proteinExistence type="inferred from homology"/>
<name>A0A8H6CW61_9HYPO</name>
<dbReference type="Proteomes" id="UP000562682">
    <property type="component" value="Unassembled WGS sequence"/>
</dbReference>
<evidence type="ECO:0000256" key="4">
    <source>
        <dbReference type="ARBA" id="ARBA00023136"/>
    </source>
</evidence>
<feature type="transmembrane region" description="Helical" evidence="7">
    <location>
        <begin position="273"/>
        <end position="291"/>
    </location>
</feature>
<keyword evidence="4 7" id="KW-0472">Membrane</keyword>
<evidence type="ECO:0000313" key="10">
    <source>
        <dbReference type="Proteomes" id="UP000562682"/>
    </source>
</evidence>
<evidence type="ECO:0000256" key="2">
    <source>
        <dbReference type="ARBA" id="ARBA00022692"/>
    </source>
</evidence>
<evidence type="ECO:0000256" key="1">
    <source>
        <dbReference type="ARBA" id="ARBA00004141"/>
    </source>
</evidence>
<keyword evidence="2 7" id="KW-0812">Transmembrane</keyword>
<feature type="transmembrane region" description="Helical" evidence="7">
    <location>
        <begin position="100"/>
        <end position="120"/>
    </location>
</feature>
<evidence type="ECO:0000256" key="3">
    <source>
        <dbReference type="ARBA" id="ARBA00022989"/>
    </source>
</evidence>
<dbReference type="GO" id="GO:0016020">
    <property type="term" value="C:membrane"/>
    <property type="evidence" value="ECO:0007669"/>
    <property type="project" value="UniProtKB-SubCell"/>
</dbReference>
<feature type="region of interest" description="Disordered" evidence="6">
    <location>
        <begin position="308"/>
        <end position="351"/>
    </location>
</feature>
<comment type="subcellular location">
    <subcellularLocation>
        <location evidence="1">Membrane</location>
        <topology evidence="1">Multi-pass membrane protein</topology>
    </subcellularLocation>
</comment>
<evidence type="ECO:0000313" key="9">
    <source>
        <dbReference type="EMBL" id="KAF5694408.1"/>
    </source>
</evidence>
<evidence type="ECO:0000256" key="6">
    <source>
        <dbReference type="SAM" id="MobiDB-lite"/>
    </source>
</evidence>
<dbReference type="AlphaFoldDB" id="A0A8H6CW61"/>
<feature type="compositionally biased region" description="Basic and acidic residues" evidence="6">
    <location>
        <begin position="340"/>
        <end position="351"/>
    </location>
</feature>
<keyword evidence="10" id="KW-1185">Reference proteome</keyword>
<organism evidence="9 10">
    <name type="scientific">Fusarium denticulatum</name>
    <dbReference type="NCBI Taxonomy" id="48507"/>
    <lineage>
        <taxon>Eukaryota</taxon>
        <taxon>Fungi</taxon>
        <taxon>Dikarya</taxon>
        <taxon>Ascomycota</taxon>
        <taxon>Pezizomycotina</taxon>
        <taxon>Sordariomycetes</taxon>
        <taxon>Hypocreomycetidae</taxon>
        <taxon>Hypocreales</taxon>
        <taxon>Nectriaceae</taxon>
        <taxon>Fusarium</taxon>
        <taxon>Fusarium fujikuroi species complex</taxon>
    </lineage>
</organism>
<dbReference type="EMBL" id="JAAOAK010000023">
    <property type="protein sequence ID" value="KAF5694408.1"/>
    <property type="molecule type" value="Genomic_DNA"/>
</dbReference>
<dbReference type="PANTHER" id="PTHR33048:SF92">
    <property type="entry name" value="INTEGRAL MEMBRANE PROTEIN"/>
    <property type="match status" value="1"/>
</dbReference>
<dbReference type="Pfam" id="PF20684">
    <property type="entry name" value="Fung_rhodopsin"/>
    <property type="match status" value="1"/>
</dbReference>
<evidence type="ECO:0000256" key="7">
    <source>
        <dbReference type="SAM" id="Phobius"/>
    </source>
</evidence>
<feature type="transmembrane region" description="Helical" evidence="7">
    <location>
        <begin position="45"/>
        <end position="65"/>
    </location>
</feature>
<feature type="compositionally biased region" description="Polar residues" evidence="6">
    <location>
        <begin position="308"/>
        <end position="339"/>
    </location>
</feature>
<dbReference type="InterPro" id="IPR049326">
    <property type="entry name" value="Rhodopsin_dom_fungi"/>
</dbReference>
<dbReference type="PANTHER" id="PTHR33048">
    <property type="entry name" value="PTH11-LIKE INTEGRAL MEMBRANE PROTEIN (AFU_ORTHOLOGUE AFUA_5G11245)"/>
    <property type="match status" value="1"/>
</dbReference>
<accession>A0A8H6CW61</accession>
<comment type="similarity">
    <text evidence="5">Belongs to the SAT4 family.</text>
</comment>
<dbReference type="InterPro" id="IPR052337">
    <property type="entry name" value="SAT4-like"/>
</dbReference>
<feature type="transmembrane region" description="Helical" evidence="7">
    <location>
        <begin position="15"/>
        <end position="33"/>
    </location>
</feature>
<sequence>MPIDPSGSTVVATEWALISVATAVILARLYLRLILQRRNLLASDLFMCAAWVSAVALASFNIYFFRIGIFKPGTTFDLAGFEGTAEEAENFYKLYYFSTYPFYTTFYFSKAALLAVYLQIFPSFMVKRRRFLWAVIVYVAIGFIITILLLSLSCLPVWRNWTLSDQRCTVKSIKINFEISWVLNISSDILIFILPWLVIPELTLRRRLRYSLYATFLLGLINIIFCVVRFAQIEQYGGDLVITISLVGKYDACGTYSRLKKGADKAIRLYTELWSFIDACIGLIIACLPSLRPFFNWREKIQYYGQSSGQDSKGYSSHNSQRPMVSSDPESLSQPSNVHLSEDMQRRFSVA</sequence>